<evidence type="ECO:0000259" key="10">
    <source>
        <dbReference type="Pfam" id="PF00089"/>
    </source>
</evidence>
<dbReference type="Ensembl" id="ENSNFUT00015000091.1">
    <property type="protein sequence ID" value="ENSNFUP00015000063.1"/>
    <property type="gene ID" value="ENSNFUG00015000071.1"/>
</dbReference>
<dbReference type="EMBL" id="JAAVVJ010000001">
    <property type="protein sequence ID" value="KAF7231213.1"/>
    <property type="molecule type" value="Genomic_DNA"/>
</dbReference>
<feature type="compositionally biased region" description="Basic and acidic residues" evidence="8">
    <location>
        <begin position="214"/>
        <end position="269"/>
    </location>
</feature>
<feature type="region of interest" description="Disordered" evidence="8">
    <location>
        <begin position="203"/>
        <end position="288"/>
    </location>
</feature>
<evidence type="ECO:0000256" key="4">
    <source>
        <dbReference type="ARBA" id="ARBA00022542"/>
    </source>
</evidence>
<keyword evidence="14" id="KW-1185">Reference proteome</keyword>
<reference evidence="12" key="3">
    <citation type="submission" date="2016-06" db="EMBL/GenBank/DDBJ databases">
        <title>The genome of a short-lived fish provides insights into sex chromosome evolution and the genetic control of aging.</title>
        <authorList>
            <person name="Reichwald K."/>
            <person name="Felder M."/>
            <person name="Petzold A."/>
            <person name="Koch P."/>
            <person name="Groth M."/>
            <person name="Platzer M."/>
        </authorList>
    </citation>
    <scope>NUCLEOTIDE SEQUENCE</scope>
    <source>
        <tissue evidence="12">Brain</tissue>
    </source>
</reference>
<name>A0A1A8AUN2_NOTFU</name>
<dbReference type="SUPFAM" id="SSF50494">
    <property type="entry name" value="Trypsin-like serine proteases"/>
    <property type="match status" value="1"/>
</dbReference>
<reference evidence="13" key="1">
    <citation type="submission" date="2014-08" db="EMBL/GenBank/DDBJ databases">
        <authorList>
            <person name="Senf B."/>
            <person name="Petzold A."/>
            <person name="Downie B.R."/>
            <person name="Koch P."/>
            <person name="Platzer M."/>
        </authorList>
    </citation>
    <scope>NUCLEOTIDE SEQUENCE [LARGE SCALE GENOMIC DNA]</scope>
    <source>
        <strain evidence="13">GRZ</strain>
    </source>
</reference>
<evidence type="ECO:0000256" key="1">
    <source>
        <dbReference type="ARBA" id="ARBA00004613"/>
    </source>
</evidence>
<dbReference type="GO" id="GO:0004252">
    <property type="term" value="F:serine-type endopeptidase activity"/>
    <property type="evidence" value="ECO:0007669"/>
    <property type="project" value="InterPro"/>
</dbReference>
<comment type="similarity">
    <text evidence="2">Belongs to the peptidase S1 family.</text>
</comment>
<evidence type="ECO:0000313" key="12">
    <source>
        <dbReference type="EMBL" id="SBP58176.1"/>
    </source>
</evidence>
<dbReference type="Gene3D" id="2.40.10.10">
    <property type="entry name" value="Trypsin-like serine proteases"/>
    <property type="match status" value="4"/>
</dbReference>
<dbReference type="GO" id="GO:0006508">
    <property type="term" value="P:proteolysis"/>
    <property type="evidence" value="ECO:0007669"/>
    <property type="project" value="UniProtKB-KW"/>
</dbReference>
<dbReference type="KEGG" id="nfu:107378028"/>
<feature type="chain" id="PRO_5044555034" description="Inactive serine protease 35" evidence="9">
    <location>
        <begin position="22"/>
        <end position="466"/>
    </location>
</feature>
<organism evidence="12">
    <name type="scientific">Nothobranchius furzeri</name>
    <name type="common">Turquoise killifish</name>
    <dbReference type="NCBI Taxonomy" id="105023"/>
    <lineage>
        <taxon>Eukaryota</taxon>
        <taxon>Metazoa</taxon>
        <taxon>Chordata</taxon>
        <taxon>Craniata</taxon>
        <taxon>Vertebrata</taxon>
        <taxon>Euteleostomi</taxon>
        <taxon>Actinopterygii</taxon>
        <taxon>Neopterygii</taxon>
        <taxon>Teleostei</taxon>
        <taxon>Neoteleostei</taxon>
        <taxon>Acanthomorphata</taxon>
        <taxon>Ovalentaria</taxon>
        <taxon>Atherinomorphae</taxon>
        <taxon>Cyprinodontiformes</taxon>
        <taxon>Nothobranchiidae</taxon>
        <taxon>Nothobranchius</taxon>
    </lineage>
</organism>
<protein>
    <recommendedName>
        <fullName evidence="7">Inactive serine protease 35</fullName>
    </recommendedName>
</protein>
<dbReference type="Proteomes" id="UP000694548">
    <property type="component" value="Chromosome sgr04"/>
</dbReference>
<reference evidence="12" key="2">
    <citation type="submission" date="2016-05" db="EMBL/GenBank/DDBJ databases">
        <authorList>
            <person name="Lavstsen T."/>
            <person name="Jespersen J.S."/>
        </authorList>
    </citation>
    <scope>NUCLEOTIDE SEQUENCE</scope>
    <source>
        <tissue evidence="12">Brain</tissue>
    </source>
</reference>
<dbReference type="PANTHER" id="PTHR15462:SF17">
    <property type="entry name" value="INACTIVE SERINE PROTEASE 35"/>
    <property type="match status" value="1"/>
</dbReference>
<keyword evidence="12" id="KW-0645">Protease</keyword>
<reference evidence="13" key="5">
    <citation type="submission" date="2025-05" db="UniProtKB">
        <authorList>
            <consortium name="Ensembl"/>
        </authorList>
    </citation>
    <scope>IDENTIFICATION</scope>
</reference>
<dbReference type="PROSITE" id="PS00134">
    <property type="entry name" value="TRYPSIN_HIS"/>
    <property type="match status" value="1"/>
</dbReference>
<dbReference type="GeneID" id="107378028"/>
<dbReference type="OrthoDB" id="10037376at2759"/>
<dbReference type="Proteomes" id="UP000822369">
    <property type="component" value="Chromosome 1"/>
</dbReference>
<dbReference type="InterPro" id="IPR001254">
    <property type="entry name" value="Trypsin_dom"/>
</dbReference>
<feature type="domain" description="Peptidase S1" evidence="10">
    <location>
        <begin position="147"/>
        <end position="189"/>
    </location>
</feature>
<evidence type="ECO:0000313" key="11">
    <source>
        <dbReference type="EMBL" id="KAF7231213.1"/>
    </source>
</evidence>
<dbReference type="InterPro" id="IPR009003">
    <property type="entry name" value="Peptidase_S1_PA"/>
</dbReference>
<dbReference type="Pfam" id="PF00089">
    <property type="entry name" value="Trypsin"/>
    <property type="match status" value="1"/>
</dbReference>
<gene>
    <name evidence="12 13" type="primary">PRSS35</name>
    <name evidence="11" type="ORF">G4P62_004598</name>
</gene>
<sequence length="466" mass="52950">MDLPLFMTMLLYAVTLNDFGAFGISELNNGHRWTCQNLPGLLVTETAALNESLFRGTEKNGVEGETRVFCGIECQSALPPTNQVEQERILGYETMYENGSRTHTDISLQWLNKTSAGTPASATVSVRRKRQVYGADGRFVISDSNFITNYPFSTAVRLSTGCSGVLVSPKHVLTAAHCIHDGRDYLESARHLKVGLLQLKTRRRRMGRKRRWRQRDGLKQNDKQDKRENEEGGEKNNLGVKERRWGENRRDRLRTGGKQDGKKEFERGVGGKNSLSRIRRSNGPGKQSVFRWSRVKKTQIPQGWIHTNNVTDAVSIDYNYALLELKRPVKQKFMELGVAPKSPLARIHFSGYDTDKSLPDGHAEKKVIYRFCSVVKESGDLMYQHCDAQRGAMGAGVYIRLRRDKKHESGKGKWKRRVIGVFTGHQWVEAEGGEQRDFNVAVRITPSKYAQICHWIHGDPRLCEEV</sequence>
<dbReference type="EMBL" id="HADY01019691">
    <property type="protein sequence ID" value="SBP58176.1"/>
    <property type="molecule type" value="Transcribed_RNA"/>
</dbReference>
<dbReference type="GeneTree" id="ENSGT00390000000155"/>
<evidence type="ECO:0000256" key="6">
    <source>
        <dbReference type="ARBA" id="ARBA00023180"/>
    </source>
</evidence>
<feature type="signal peptide" evidence="9">
    <location>
        <begin position="1"/>
        <end position="21"/>
    </location>
</feature>
<evidence type="ECO:0000256" key="3">
    <source>
        <dbReference type="ARBA" id="ARBA00022525"/>
    </source>
</evidence>
<evidence type="ECO:0000256" key="9">
    <source>
        <dbReference type="SAM" id="SignalP"/>
    </source>
</evidence>
<evidence type="ECO:0000256" key="8">
    <source>
        <dbReference type="SAM" id="MobiDB-lite"/>
    </source>
</evidence>
<reference evidence="11" key="4">
    <citation type="submission" date="2020-03" db="EMBL/GenBank/DDBJ databases">
        <title>Intra-Species Differences in Population Size shape Life History and Genome Evolution.</title>
        <authorList>
            <person name="Willemsen D."/>
            <person name="Cui R."/>
            <person name="Valenzano D.R."/>
        </authorList>
    </citation>
    <scope>NUCLEOTIDE SEQUENCE</scope>
    <source>
        <strain evidence="11">GRZ</strain>
        <tissue evidence="11">Whole</tissue>
    </source>
</reference>
<dbReference type="InterPro" id="IPR043504">
    <property type="entry name" value="Peptidase_S1_PA_chymotrypsin"/>
</dbReference>
<evidence type="ECO:0000313" key="13">
    <source>
        <dbReference type="Ensembl" id="ENSNFUP00015000063.1"/>
    </source>
</evidence>
<dbReference type="PANTHER" id="PTHR15462">
    <property type="entry name" value="SERINE PROTEASE"/>
    <property type="match status" value="1"/>
</dbReference>
<dbReference type="Bgee" id="ENSNFUG00015000071">
    <property type="expression patterns" value="Expressed in zone of skin and 1 other cell type or tissue"/>
</dbReference>
<comment type="subcellular location">
    <subcellularLocation>
        <location evidence="1">Secreted</location>
    </subcellularLocation>
</comment>
<keyword evidence="5 9" id="KW-0732">Signal</keyword>
<evidence type="ECO:0000256" key="5">
    <source>
        <dbReference type="ARBA" id="ARBA00022729"/>
    </source>
</evidence>
<dbReference type="InterPro" id="IPR050966">
    <property type="entry name" value="Glutamyl_endopeptidase"/>
</dbReference>
<evidence type="ECO:0000256" key="2">
    <source>
        <dbReference type="ARBA" id="ARBA00007664"/>
    </source>
</evidence>
<proteinExistence type="inferred from homology"/>
<evidence type="ECO:0000256" key="7">
    <source>
        <dbReference type="ARBA" id="ARBA00040309"/>
    </source>
</evidence>
<keyword evidence="3" id="KW-0964">Secreted</keyword>
<feature type="compositionally biased region" description="Basic residues" evidence="8">
    <location>
        <begin position="203"/>
        <end position="213"/>
    </location>
</feature>
<dbReference type="InterPro" id="IPR018114">
    <property type="entry name" value="TRYPSIN_HIS"/>
</dbReference>
<dbReference type="AlphaFoldDB" id="A0A1A8AUN2"/>
<dbReference type="OMA" id="PQGWIHT"/>
<keyword evidence="4" id="KW-0721">Serine protease homolog</keyword>
<keyword evidence="6" id="KW-0325">Glycoprotein</keyword>
<evidence type="ECO:0000313" key="14">
    <source>
        <dbReference type="Proteomes" id="UP000694548"/>
    </source>
</evidence>
<accession>A0A1A8AUN2</accession>
<keyword evidence="12" id="KW-0378">Hydrolase</keyword>
<dbReference type="GO" id="GO:0005576">
    <property type="term" value="C:extracellular region"/>
    <property type="evidence" value="ECO:0007669"/>
    <property type="project" value="UniProtKB-SubCell"/>
</dbReference>